<dbReference type="EMBL" id="CP019606">
    <property type="protein sequence ID" value="AQP48468.1"/>
    <property type="molecule type" value="Genomic_DNA"/>
</dbReference>
<evidence type="ECO:0000313" key="2">
    <source>
        <dbReference type="Proteomes" id="UP000188145"/>
    </source>
</evidence>
<name>A0A1Q2CQR1_9ACTN</name>
<dbReference type="AlphaFoldDB" id="A0A1Q2CQR1"/>
<dbReference type="RefSeq" id="WP_077686804.1">
    <property type="nucleotide sequence ID" value="NZ_CP019606.1"/>
</dbReference>
<dbReference type="InterPro" id="IPR025449">
    <property type="entry name" value="JetB"/>
</dbReference>
<keyword evidence="2" id="KW-1185">Reference proteome</keyword>
<gene>
    <name evidence="1" type="ORF">BW730_14090</name>
</gene>
<proteinExistence type="predicted"/>
<reference evidence="2" key="1">
    <citation type="submission" date="2017-02" db="EMBL/GenBank/DDBJ databases">
        <title>Tessaracoccus aquaemaris sp. nov., isolated from the intestine of a Korean rockfish, Sebastes schlegelii, in a marine aquaculture pond.</title>
        <authorList>
            <person name="Tak E.J."/>
            <person name="Bae J.-W."/>
        </authorList>
    </citation>
    <scope>NUCLEOTIDE SEQUENCE [LARGE SCALE GENOMIC DNA]</scope>
    <source>
        <strain evidence="2">NSG39</strain>
    </source>
</reference>
<dbReference type="Pfam" id="PF13835">
    <property type="entry name" value="DUF4194"/>
    <property type="match status" value="1"/>
</dbReference>
<evidence type="ECO:0008006" key="3">
    <source>
        <dbReference type="Google" id="ProtNLM"/>
    </source>
</evidence>
<dbReference type="Proteomes" id="UP000188145">
    <property type="component" value="Chromosome"/>
</dbReference>
<organism evidence="1 2">
    <name type="scientific">Tessaracoccus aquimaris</name>
    <dbReference type="NCBI Taxonomy" id="1332264"/>
    <lineage>
        <taxon>Bacteria</taxon>
        <taxon>Bacillati</taxon>
        <taxon>Actinomycetota</taxon>
        <taxon>Actinomycetes</taxon>
        <taxon>Propionibacteriales</taxon>
        <taxon>Propionibacteriaceae</taxon>
        <taxon>Tessaracoccus</taxon>
    </lineage>
</organism>
<protein>
    <recommendedName>
        <fullName evidence="3">DUF4194 domain-containing protein</fullName>
    </recommendedName>
</protein>
<dbReference type="KEGG" id="tes:BW730_14090"/>
<dbReference type="OrthoDB" id="3725402at2"/>
<sequence>MTQDIALDGPFIEPVSMEDDPDELYAGDRGVLEPEVRHVLVRLLQRRFLLADRNAAQWKVLLDNQQVIESRLGDLYVRLVVDHDRGVAYKTQVRSDELEVPILLKDESYTRVETLVLINLRTVFQRERTAGESSARVDVEEIEQTVLTYFTDVDGDIARRQRAIRNALARLRAEGVVEEESEGRYRISPLVEIVLSLKRLQELKTWLRDQNAQPTDQEEDLA</sequence>
<dbReference type="STRING" id="1332264.BW730_14090"/>
<accession>A0A1Q2CQR1</accession>
<evidence type="ECO:0000313" key="1">
    <source>
        <dbReference type="EMBL" id="AQP48468.1"/>
    </source>
</evidence>